<proteinExistence type="predicted"/>
<dbReference type="InterPro" id="IPR029016">
    <property type="entry name" value="GAF-like_dom_sf"/>
</dbReference>
<protein>
    <submittedName>
        <fullName evidence="2">GAF domain-containing protein</fullName>
    </submittedName>
</protein>
<dbReference type="EMBL" id="JAGSOV010000011">
    <property type="protein sequence ID" value="MCO1654614.1"/>
    <property type="molecule type" value="Genomic_DNA"/>
</dbReference>
<organism evidence="2 3">
    <name type="scientific">Pseudonocardia humida</name>
    <dbReference type="NCBI Taxonomy" id="2800819"/>
    <lineage>
        <taxon>Bacteria</taxon>
        <taxon>Bacillati</taxon>
        <taxon>Actinomycetota</taxon>
        <taxon>Actinomycetes</taxon>
        <taxon>Pseudonocardiales</taxon>
        <taxon>Pseudonocardiaceae</taxon>
        <taxon>Pseudonocardia</taxon>
    </lineage>
</organism>
<evidence type="ECO:0000313" key="3">
    <source>
        <dbReference type="Proteomes" id="UP001165283"/>
    </source>
</evidence>
<dbReference type="InterPro" id="IPR003018">
    <property type="entry name" value="GAF"/>
</dbReference>
<dbReference type="Proteomes" id="UP001165283">
    <property type="component" value="Unassembled WGS sequence"/>
</dbReference>
<sequence>MPIDDVAFSVSLMALLARVDLPTRADGQDVQARLDEVLSAATGVLGVDSVGLMMLDEDDVLRVVGVTDDAAGVLEAAQQRLDVGPGIDCVRDGAVVAVDDLAGSERYAPVWECLRGPSNGQPRGGGAARAVLSVPVRVRGETVGTLNALHRTPQRWDDAQVRAVEAYGAVIAILLRLEAAARTDGSVPNRPRPIEED</sequence>
<gene>
    <name evidence="2" type="ORF">KDL28_06050</name>
</gene>
<comment type="caution">
    <text evidence="2">The sequence shown here is derived from an EMBL/GenBank/DDBJ whole genome shotgun (WGS) entry which is preliminary data.</text>
</comment>
<dbReference type="Pfam" id="PF01590">
    <property type="entry name" value="GAF"/>
    <property type="match status" value="1"/>
</dbReference>
<accession>A0ABT0ZVB7</accession>
<dbReference type="SMART" id="SM00065">
    <property type="entry name" value="GAF"/>
    <property type="match status" value="1"/>
</dbReference>
<dbReference type="SUPFAM" id="SSF55781">
    <property type="entry name" value="GAF domain-like"/>
    <property type="match status" value="1"/>
</dbReference>
<dbReference type="Gene3D" id="3.30.450.40">
    <property type="match status" value="1"/>
</dbReference>
<reference evidence="2" key="1">
    <citation type="submission" date="2021-04" db="EMBL/GenBank/DDBJ databases">
        <title>Pseudonocardia sp. nov., isolated from sandy soil of mangrove forest.</title>
        <authorList>
            <person name="Zan Z."/>
            <person name="Huang R."/>
            <person name="Liu W."/>
        </authorList>
    </citation>
    <scope>NUCLEOTIDE SEQUENCE</scope>
    <source>
        <strain evidence="2">S2-4</strain>
    </source>
</reference>
<evidence type="ECO:0000313" key="2">
    <source>
        <dbReference type="EMBL" id="MCO1654614.1"/>
    </source>
</evidence>
<name>A0ABT0ZVB7_9PSEU</name>
<dbReference type="RefSeq" id="WP_252436226.1">
    <property type="nucleotide sequence ID" value="NZ_JAGSOV010000011.1"/>
</dbReference>
<evidence type="ECO:0000259" key="1">
    <source>
        <dbReference type="SMART" id="SM00065"/>
    </source>
</evidence>
<keyword evidence="3" id="KW-1185">Reference proteome</keyword>
<feature type="domain" description="GAF" evidence="1">
    <location>
        <begin position="29"/>
        <end position="185"/>
    </location>
</feature>